<proteinExistence type="predicted"/>
<dbReference type="EMBL" id="JAHHUM010001768">
    <property type="protein sequence ID" value="KAK5609025.1"/>
    <property type="molecule type" value="Genomic_DNA"/>
</dbReference>
<reference evidence="1 2" key="1">
    <citation type="submission" date="2021-06" db="EMBL/GenBank/DDBJ databases">
        <authorList>
            <person name="Palmer J.M."/>
        </authorList>
    </citation>
    <scope>NUCLEOTIDE SEQUENCE [LARGE SCALE GENOMIC DNA]</scope>
    <source>
        <strain evidence="1 2">MEX-2019</strain>
        <tissue evidence="1">Muscle</tissue>
    </source>
</reference>
<evidence type="ECO:0000313" key="1">
    <source>
        <dbReference type="EMBL" id="KAK5609025.1"/>
    </source>
</evidence>
<sequence>MSVGQVFLIFTHLEEYKKVELSAPQCLSVCLCGDFQVQASKLLQPSALAQSLSFGSCLSHSFKSFKKRTFHVLADSSSLPPSVSEPCSPSNNYLHMQLPETSPDSTAALPFSQALHHSSSSPARVS</sequence>
<organism evidence="1 2">
    <name type="scientific">Crenichthys baileyi</name>
    <name type="common">White River springfish</name>
    <dbReference type="NCBI Taxonomy" id="28760"/>
    <lineage>
        <taxon>Eukaryota</taxon>
        <taxon>Metazoa</taxon>
        <taxon>Chordata</taxon>
        <taxon>Craniata</taxon>
        <taxon>Vertebrata</taxon>
        <taxon>Euteleostomi</taxon>
        <taxon>Actinopterygii</taxon>
        <taxon>Neopterygii</taxon>
        <taxon>Teleostei</taxon>
        <taxon>Neoteleostei</taxon>
        <taxon>Acanthomorphata</taxon>
        <taxon>Ovalentaria</taxon>
        <taxon>Atherinomorphae</taxon>
        <taxon>Cyprinodontiformes</taxon>
        <taxon>Goodeidae</taxon>
        <taxon>Crenichthys</taxon>
    </lineage>
</organism>
<comment type="caution">
    <text evidence="1">The sequence shown here is derived from an EMBL/GenBank/DDBJ whole genome shotgun (WGS) entry which is preliminary data.</text>
</comment>
<keyword evidence="2" id="KW-1185">Reference proteome</keyword>
<protein>
    <submittedName>
        <fullName evidence="1">Uncharacterized protein</fullName>
    </submittedName>
</protein>
<dbReference type="AlphaFoldDB" id="A0AAV9RJ54"/>
<accession>A0AAV9RJ54</accession>
<dbReference type="Proteomes" id="UP001311232">
    <property type="component" value="Unassembled WGS sequence"/>
</dbReference>
<evidence type="ECO:0000313" key="2">
    <source>
        <dbReference type="Proteomes" id="UP001311232"/>
    </source>
</evidence>
<gene>
    <name evidence="1" type="ORF">CRENBAI_017193</name>
</gene>
<name>A0AAV9RJ54_9TELE</name>